<keyword evidence="1" id="KW-0472">Membrane</keyword>
<feature type="transmembrane region" description="Helical" evidence="1">
    <location>
        <begin position="6"/>
        <end position="25"/>
    </location>
</feature>
<proteinExistence type="predicted"/>
<name>A0A2S2PAQ1_SCHGA</name>
<feature type="transmembrane region" description="Helical" evidence="1">
    <location>
        <begin position="63"/>
        <end position="83"/>
    </location>
</feature>
<gene>
    <name evidence="2" type="ORF">g.96952</name>
</gene>
<evidence type="ECO:0000313" key="2">
    <source>
        <dbReference type="EMBL" id="MBY26519.1"/>
    </source>
</evidence>
<feature type="transmembrane region" description="Helical" evidence="1">
    <location>
        <begin position="34"/>
        <end position="57"/>
    </location>
</feature>
<protein>
    <submittedName>
        <fullName evidence="2">Uncharacterized protein</fullName>
    </submittedName>
</protein>
<accession>A0A2S2PAQ1</accession>
<sequence length="140" mass="16430">MVHCLRSFLFYFIYVCVCVCVCYFFQFRKQSDRVVLVTLVAAAGCGVAAMVFFPSLICFTFILFYHIYVYIFLLLFSSLPSLFNRFTTSHRRQDPASVTLVAHKVWNRWNHRHHTADRTEPDAATENFYLFIIIFTSALQ</sequence>
<reference evidence="2" key="1">
    <citation type="submission" date="2018-04" db="EMBL/GenBank/DDBJ databases">
        <title>Transcriptome of Schizaphis graminum biotype I.</title>
        <authorList>
            <person name="Scully E.D."/>
            <person name="Geib S.M."/>
            <person name="Palmer N.A."/>
            <person name="Koch K."/>
            <person name="Bradshaw J."/>
            <person name="Heng-Moss T."/>
            <person name="Sarath G."/>
        </authorList>
    </citation>
    <scope>NUCLEOTIDE SEQUENCE</scope>
</reference>
<dbReference type="AlphaFoldDB" id="A0A2S2PAQ1"/>
<organism evidence="2">
    <name type="scientific">Schizaphis graminum</name>
    <name type="common">Green bug aphid</name>
    <dbReference type="NCBI Taxonomy" id="13262"/>
    <lineage>
        <taxon>Eukaryota</taxon>
        <taxon>Metazoa</taxon>
        <taxon>Ecdysozoa</taxon>
        <taxon>Arthropoda</taxon>
        <taxon>Hexapoda</taxon>
        <taxon>Insecta</taxon>
        <taxon>Pterygota</taxon>
        <taxon>Neoptera</taxon>
        <taxon>Paraneoptera</taxon>
        <taxon>Hemiptera</taxon>
        <taxon>Sternorrhyncha</taxon>
        <taxon>Aphidomorpha</taxon>
        <taxon>Aphidoidea</taxon>
        <taxon>Aphididae</taxon>
        <taxon>Aphidini</taxon>
        <taxon>Schizaphis</taxon>
    </lineage>
</organism>
<dbReference type="EMBL" id="GGMR01013900">
    <property type="protein sequence ID" value="MBY26519.1"/>
    <property type="molecule type" value="Transcribed_RNA"/>
</dbReference>
<keyword evidence="1" id="KW-1133">Transmembrane helix</keyword>
<keyword evidence="1" id="KW-0812">Transmembrane</keyword>
<evidence type="ECO:0000256" key="1">
    <source>
        <dbReference type="SAM" id="Phobius"/>
    </source>
</evidence>